<evidence type="ECO:0000313" key="3">
    <source>
        <dbReference type="Proteomes" id="UP000514462"/>
    </source>
</evidence>
<accession>A0AAP9R0S0</accession>
<feature type="domain" description="LysR substrate-binding" evidence="1">
    <location>
        <begin position="13"/>
        <end position="175"/>
    </location>
</feature>
<evidence type="ECO:0000259" key="1">
    <source>
        <dbReference type="Pfam" id="PF03466"/>
    </source>
</evidence>
<evidence type="ECO:0000313" key="2">
    <source>
        <dbReference type="EMBL" id="QMR41995.1"/>
    </source>
</evidence>
<dbReference type="Gene3D" id="3.40.190.290">
    <property type="match status" value="1"/>
</dbReference>
<reference evidence="3" key="1">
    <citation type="submission" date="2020-06" db="EMBL/GenBank/DDBJ databases">
        <title>REHAB project genomes.</title>
        <authorList>
            <person name="Shaw L.P."/>
        </authorList>
    </citation>
    <scope>NUCLEOTIDE SEQUENCE [LARGE SCALE GENOMIC DNA]</scope>
    <source>
        <strain evidence="3">RHBSTW-00938</strain>
    </source>
</reference>
<dbReference type="EMBL" id="CP055904">
    <property type="protein sequence ID" value="QMR41995.1"/>
    <property type="molecule type" value="Genomic_DNA"/>
</dbReference>
<sequence length="190" mass="21206">MKRIIDLIWRVAPGVQTEWLQCSTIDDALDALKRNRSDIIIAQLEPHSHDYVEYLHWFDDYQLVTGINDMPEAIKKGDTGRYLAYTHAGQSLLQTHSINQTLPAHTTFMSDVSAIIELVTAGGCCSILPSSVLPLQERKLRSTPLKPPCSRRIAVIAHSSSLLSGATRTTIECLKKCHLQPFFYTTNSVG</sequence>
<protein>
    <submittedName>
        <fullName evidence="2">LysR family transcriptional regulator substrate-binding protein</fullName>
    </submittedName>
</protein>
<dbReference type="InterPro" id="IPR005119">
    <property type="entry name" value="LysR_subst-bd"/>
</dbReference>
<dbReference type="RefSeq" id="WP_157844596.1">
    <property type="nucleotide sequence ID" value="NZ_CABHFP010000014.1"/>
</dbReference>
<dbReference type="Proteomes" id="UP000514462">
    <property type="component" value="Chromosome"/>
</dbReference>
<dbReference type="AlphaFoldDB" id="A0AAP9R0S0"/>
<name>A0AAP9R0S0_KLEAE</name>
<dbReference type="CDD" id="cd05466">
    <property type="entry name" value="PBP2_LTTR_substrate"/>
    <property type="match status" value="1"/>
</dbReference>
<dbReference type="Pfam" id="PF03466">
    <property type="entry name" value="LysR_substrate"/>
    <property type="match status" value="1"/>
</dbReference>
<dbReference type="SUPFAM" id="SSF53850">
    <property type="entry name" value="Periplasmic binding protein-like II"/>
    <property type="match status" value="1"/>
</dbReference>
<organism evidence="2 3">
    <name type="scientific">Klebsiella aerogenes</name>
    <name type="common">Enterobacter aerogenes</name>
    <dbReference type="NCBI Taxonomy" id="548"/>
    <lineage>
        <taxon>Bacteria</taxon>
        <taxon>Pseudomonadati</taxon>
        <taxon>Pseudomonadota</taxon>
        <taxon>Gammaproteobacteria</taxon>
        <taxon>Enterobacterales</taxon>
        <taxon>Enterobacteriaceae</taxon>
        <taxon>Klebsiella/Raoultella group</taxon>
        <taxon>Klebsiella</taxon>
    </lineage>
</organism>
<proteinExistence type="predicted"/>
<gene>
    <name evidence="2" type="ORF">HV331_21980</name>
</gene>